<dbReference type="Pfam" id="PF03004">
    <property type="entry name" value="Transposase_24"/>
    <property type="match status" value="1"/>
</dbReference>
<feature type="region of interest" description="Disordered" evidence="1">
    <location>
        <begin position="405"/>
        <end position="426"/>
    </location>
</feature>
<dbReference type="EMBL" id="NMUH01001665">
    <property type="protein sequence ID" value="MQL94364.1"/>
    <property type="molecule type" value="Genomic_DNA"/>
</dbReference>
<reference evidence="2" key="1">
    <citation type="submission" date="2017-07" db="EMBL/GenBank/DDBJ databases">
        <title>Taro Niue Genome Assembly and Annotation.</title>
        <authorList>
            <person name="Atibalentja N."/>
            <person name="Keating K."/>
            <person name="Fields C.J."/>
        </authorList>
    </citation>
    <scope>NUCLEOTIDE SEQUENCE</scope>
    <source>
        <strain evidence="2">Niue_2</strain>
        <tissue evidence="2">Leaf</tissue>
    </source>
</reference>
<proteinExistence type="predicted"/>
<comment type="caution">
    <text evidence="2">The sequence shown here is derived from an EMBL/GenBank/DDBJ whole genome shotgun (WGS) entry which is preliminary data.</text>
</comment>
<dbReference type="GO" id="GO:0032196">
    <property type="term" value="P:transposition"/>
    <property type="evidence" value="ECO:0007669"/>
    <property type="project" value="InterPro"/>
</dbReference>
<name>A0A843VME4_COLES</name>
<dbReference type="PANTHER" id="PTHR33157">
    <property type="entry name" value="AUTONOMOUS TRANSPOSABLE ELEMENT EN-1 MOSAIC PROTEIN-RELATED"/>
    <property type="match status" value="1"/>
</dbReference>
<dbReference type="InterPro" id="IPR004252">
    <property type="entry name" value="Probable_transposase_24"/>
</dbReference>
<evidence type="ECO:0000313" key="2">
    <source>
        <dbReference type="EMBL" id="MQL94364.1"/>
    </source>
</evidence>
<feature type="compositionally biased region" description="Polar residues" evidence="1">
    <location>
        <begin position="415"/>
        <end position="426"/>
    </location>
</feature>
<organism evidence="2 3">
    <name type="scientific">Colocasia esculenta</name>
    <name type="common">Wild taro</name>
    <name type="synonym">Arum esculentum</name>
    <dbReference type="NCBI Taxonomy" id="4460"/>
    <lineage>
        <taxon>Eukaryota</taxon>
        <taxon>Viridiplantae</taxon>
        <taxon>Streptophyta</taxon>
        <taxon>Embryophyta</taxon>
        <taxon>Tracheophyta</taxon>
        <taxon>Spermatophyta</taxon>
        <taxon>Magnoliopsida</taxon>
        <taxon>Liliopsida</taxon>
        <taxon>Araceae</taxon>
        <taxon>Aroideae</taxon>
        <taxon>Colocasieae</taxon>
        <taxon>Colocasia</taxon>
    </lineage>
</organism>
<evidence type="ECO:0000256" key="1">
    <source>
        <dbReference type="SAM" id="MobiDB-lite"/>
    </source>
</evidence>
<dbReference type="AlphaFoldDB" id="A0A843VME4"/>
<keyword evidence="3" id="KW-1185">Reference proteome</keyword>
<evidence type="ECO:0000313" key="3">
    <source>
        <dbReference type="Proteomes" id="UP000652761"/>
    </source>
</evidence>
<sequence>MAYELKVAVAEVEKKAAVVELHEAEARGRAVYKSGPVFQTDLELFLRSWVPRKFCELKSSATRGCTEHLCLRTGTALVLRAEELLTRDRSDARELAASTQFSVDDINETICLYKDNEQEEVDPNALEREVESDVEEESRHDEDEVEDDDEDDTELNMSSRYGTWRTESDGFHVRWPRVRVPVHDRDYLPVHVGRPGDRDCLPVYAGRPDDRDCLPVHTGRPGDRDRLPADHASSATFPFFLTTRWRASIQQLRRGLSYQDSSHARSQGKVDHFKLTVFVIYVIHFMGKIDPSSASRYITSLVHAHIPGPVNAWREIPVPVRDLLFDMFTRRFVFTRPEDLPRARAVWESTAQTNLRKSMWETRDKAMKTTGNRDPMAWLDYGPIWLRRDYWESICERWAAGPWQERSQAAKRNRSSIPEKNVHTSGSVSYATHNQKLHHELERAPTFRELFDRTHKRKGTDDYVSESARTIATYDRTMAERYAEGTPQPDLDPEDWVDAAGGPRKGRVYVFGDSLDTHPVLSSYASSIASPAYASSSTAPPVSGVEEIRDLIREELRAQLQTQQA</sequence>
<feature type="compositionally biased region" description="Acidic residues" evidence="1">
    <location>
        <begin position="143"/>
        <end position="154"/>
    </location>
</feature>
<dbReference type="PANTHER" id="PTHR33157:SF12">
    <property type="entry name" value="TRANSPOSASE TNP1_EN_SPM-LIKE DOMAIN-CONTAINING PROTEIN"/>
    <property type="match status" value="1"/>
</dbReference>
<dbReference type="InterPro" id="IPR039266">
    <property type="entry name" value="EN-1/SPM"/>
</dbReference>
<feature type="region of interest" description="Disordered" evidence="1">
    <location>
        <begin position="117"/>
        <end position="160"/>
    </location>
</feature>
<dbReference type="Proteomes" id="UP000652761">
    <property type="component" value="Unassembled WGS sequence"/>
</dbReference>
<accession>A0A843VME4</accession>
<gene>
    <name evidence="2" type="ORF">Taro_027025</name>
</gene>
<feature type="compositionally biased region" description="Basic and acidic residues" evidence="1">
    <location>
        <begin position="125"/>
        <end position="142"/>
    </location>
</feature>
<protein>
    <submittedName>
        <fullName evidence="2">Uncharacterized protein</fullName>
    </submittedName>
</protein>